<evidence type="ECO:0000313" key="5">
    <source>
        <dbReference type="EMBL" id="CDO57759.1"/>
    </source>
</evidence>
<reference evidence="5" key="1">
    <citation type="submission" date="2014-03" db="EMBL/GenBank/DDBJ databases">
        <authorList>
            <person name="Casaregola S."/>
        </authorList>
    </citation>
    <scope>NUCLEOTIDE SEQUENCE [LARGE SCALE GENOMIC DNA]</scope>
    <source>
        <strain evidence="5">CLIB 918</strain>
    </source>
</reference>
<keyword evidence="2 3" id="KW-0378">Hydrolase</keyword>
<evidence type="ECO:0000256" key="2">
    <source>
        <dbReference type="ARBA" id="ARBA00022801"/>
    </source>
</evidence>
<evidence type="ECO:0000313" key="6">
    <source>
        <dbReference type="Proteomes" id="UP000242525"/>
    </source>
</evidence>
<organism evidence="5 6">
    <name type="scientific">Geotrichum candidum</name>
    <name type="common">Oospora lactis</name>
    <name type="synonym">Dipodascus geotrichum</name>
    <dbReference type="NCBI Taxonomy" id="1173061"/>
    <lineage>
        <taxon>Eukaryota</taxon>
        <taxon>Fungi</taxon>
        <taxon>Dikarya</taxon>
        <taxon>Ascomycota</taxon>
        <taxon>Saccharomycotina</taxon>
        <taxon>Dipodascomycetes</taxon>
        <taxon>Dipodascales</taxon>
        <taxon>Dipodascaceae</taxon>
        <taxon>Geotrichum</taxon>
    </lineage>
</organism>
<dbReference type="InterPro" id="IPR003607">
    <property type="entry name" value="HD/PDEase_dom"/>
</dbReference>
<dbReference type="PROSITE" id="PS00126">
    <property type="entry name" value="PDEASE_I_1"/>
    <property type="match status" value="1"/>
</dbReference>
<name>A0A0J9XJT7_GEOCN</name>
<dbReference type="InterPro" id="IPR036971">
    <property type="entry name" value="PDEase_catalytic_dom_sf"/>
</dbReference>
<dbReference type="CDD" id="cd00077">
    <property type="entry name" value="HDc"/>
    <property type="match status" value="1"/>
</dbReference>
<dbReference type="EC" id="3.1.4.-" evidence="3"/>
<dbReference type="EMBL" id="CCBN010000025">
    <property type="protein sequence ID" value="CDO57759.1"/>
    <property type="molecule type" value="Genomic_DNA"/>
</dbReference>
<dbReference type="SUPFAM" id="SSF109604">
    <property type="entry name" value="HD-domain/PDEase-like"/>
    <property type="match status" value="1"/>
</dbReference>
<dbReference type="PANTHER" id="PTHR11347">
    <property type="entry name" value="CYCLIC NUCLEOTIDE PHOSPHODIESTERASE"/>
    <property type="match status" value="1"/>
</dbReference>
<dbReference type="SMART" id="SM00471">
    <property type="entry name" value="HDc"/>
    <property type="match status" value="1"/>
</dbReference>
<dbReference type="Gene3D" id="1.10.1300.10">
    <property type="entry name" value="3'5'-cyclic nucleotide phosphodiesterase, catalytic domain"/>
    <property type="match status" value="1"/>
</dbReference>
<accession>A0A0J9XJT7</accession>
<comment type="caution">
    <text evidence="5">The sequence shown here is derived from an EMBL/GenBank/DDBJ whole genome shotgun (WGS) entry which is preliminary data.</text>
</comment>
<dbReference type="AlphaFoldDB" id="A0A0J9XJT7"/>
<gene>
    <name evidence="5" type="ORF">BN980_GECA25s00197g</name>
</gene>
<dbReference type="InterPro" id="IPR002073">
    <property type="entry name" value="PDEase_catalytic_dom"/>
</dbReference>
<dbReference type="Proteomes" id="UP000242525">
    <property type="component" value="Unassembled WGS sequence"/>
</dbReference>
<protein>
    <recommendedName>
        <fullName evidence="3">Phosphodiesterase</fullName>
        <ecNumber evidence="3">3.1.4.-</ecNumber>
    </recommendedName>
</protein>
<dbReference type="GO" id="GO:0007165">
    <property type="term" value="P:signal transduction"/>
    <property type="evidence" value="ECO:0007669"/>
    <property type="project" value="InterPro"/>
</dbReference>
<keyword evidence="6" id="KW-1185">Reference proteome</keyword>
<keyword evidence="1 3" id="KW-0479">Metal-binding</keyword>
<comment type="similarity">
    <text evidence="3">Belongs to the cyclic nucleotide phosphodiesterase family.</text>
</comment>
<dbReference type="InterPro" id="IPR023174">
    <property type="entry name" value="PDEase_CS"/>
</dbReference>
<evidence type="ECO:0000256" key="1">
    <source>
        <dbReference type="ARBA" id="ARBA00022723"/>
    </source>
</evidence>
<comment type="cofactor">
    <cofactor evidence="3">
        <name>a divalent metal cation</name>
        <dbReference type="ChEBI" id="CHEBI:60240"/>
    </cofactor>
    <text evidence="3">Binds 2 divalent metal cations per subunit. Site 1 may preferentially bind zinc ions, while site 2 has a preference for magnesium and/or manganese ions.</text>
</comment>
<dbReference type="OrthoDB" id="546632at2759"/>
<sequence>MHGPTVALYWDPLICNNGSYYEQQHFSNSAAAATTNGSLNGSSNGSANGSVNGSANGSVNGSVHGAHVSSTFTSPFKSSFNDNHEFLKPASPTDTSESITTRNNIAQLLTKYSIVYAYSNPADFIHHLYDIGDRQVVDGSLQRKTSPYLRNPILLVMVPTSSPQQYAIVRFFAFIAFNIPSICVVLADSKREPPCHSFGVYNILPRAIDADILKSIEIKSKLLSQYLVKAYTKHQQHQHLIQPSKEFDTHHDAVSGSTCKELFFEKSSQHIHHFFSTLEYFHKSQIAGSHYELFLRAATVAHATEIPESSHPQVFNLSPTQIGKVEDMIGDWNFYAHELNNNELLFAAYSIFKHGFTLPDVTNLQINDVALLRFLLIVRDSYRPSNPYHNFRHAVDVLQATFYFLLKLGSLPAYPPVDEPDYTTLSNLLTPIEVLTILIVATGHDVGHPGVTNMFLASSKAPLTKVFDCNSVLESYHSAAFTEILKCYWPETQYLPVCKLIVQSVLATDMARHFDYMNEVARFTAEEDLPRDEQYRMLVCCLLIKCADISNVARRLDISARWGLVLSKEFSEGQAVELALGLKEPAAGNGSDSGKVVEVQSYIFDNRTQIPREKLAALAPGQIHFIKTFAKPLFTAVSELLPQLDYTLAILDENEKTWLAGEF</sequence>
<evidence type="ECO:0000256" key="3">
    <source>
        <dbReference type="RuleBase" id="RU363067"/>
    </source>
</evidence>
<feature type="domain" description="PDEase" evidence="4">
    <location>
        <begin position="304"/>
        <end position="663"/>
    </location>
</feature>
<dbReference type="GO" id="GO:0004114">
    <property type="term" value="F:3',5'-cyclic-nucleotide phosphodiesterase activity"/>
    <property type="evidence" value="ECO:0007669"/>
    <property type="project" value="InterPro"/>
</dbReference>
<dbReference type="PROSITE" id="PS51845">
    <property type="entry name" value="PDEASE_I_2"/>
    <property type="match status" value="1"/>
</dbReference>
<proteinExistence type="inferred from homology"/>
<dbReference type="GO" id="GO:0046872">
    <property type="term" value="F:metal ion binding"/>
    <property type="evidence" value="ECO:0007669"/>
    <property type="project" value="UniProtKB-KW"/>
</dbReference>
<dbReference type="Pfam" id="PF00233">
    <property type="entry name" value="PDEase_I"/>
    <property type="match status" value="1"/>
</dbReference>
<dbReference type="STRING" id="1173061.A0A0J9XJT7"/>
<evidence type="ECO:0000259" key="4">
    <source>
        <dbReference type="PROSITE" id="PS51845"/>
    </source>
</evidence>